<dbReference type="AlphaFoldDB" id="A0A645IZ81"/>
<proteinExistence type="predicted"/>
<gene>
    <name evidence="1" type="ORF">SDC9_203453</name>
</gene>
<comment type="caution">
    <text evidence="1">The sequence shown here is derived from an EMBL/GenBank/DDBJ whole genome shotgun (WGS) entry which is preliminary data.</text>
</comment>
<sequence>MLGTAVAQVVTVDAGDHDVTQFQRGDRFGEFARFVRVGR</sequence>
<name>A0A645IZ81_9ZZZZ</name>
<organism evidence="1">
    <name type="scientific">bioreactor metagenome</name>
    <dbReference type="NCBI Taxonomy" id="1076179"/>
    <lineage>
        <taxon>unclassified sequences</taxon>
        <taxon>metagenomes</taxon>
        <taxon>ecological metagenomes</taxon>
    </lineage>
</organism>
<accession>A0A645IZ81</accession>
<dbReference type="EMBL" id="VSSQ01125361">
    <property type="protein sequence ID" value="MPN55769.1"/>
    <property type="molecule type" value="Genomic_DNA"/>
</dbReference>
<protein>
    <submittedName>
        <fullName evidence="1">Uncharacterized protein</fullName>
    </submittedName>
</protein>
<reference evidence="1" key="1">
    <citation type="submission" date="2019-08" db="EMBL/GenBank/DDBJ databases">
        <authorList>
            <person name="Kucharzyk K."/>
            <person name="Murdoch R.W."/>
            <person name="Higgins S."/>
            <person name="Loffler F."/>
        </authorList>
    </citation>
    <scope>NUCLEOTIDE SEQUENCE</scope>
</reference>
<evidence type="ECO:0000313" key="1">
    <source>
        <dbReference type="EMBL" id="MPN55769.1"/>
    </source>
</evidence>